<dbReference type="KEGG" id="dya:Dyak_GE27571"/>
<keyword evidence="1" id="KW-1133">Transmembrane helix</keyword>
<keyword evidence="1" id="KW-0472">Membrane</keyword>
<dbReference type="Proteomes" id="UP000002282">
    <property type="component" value="Chromosome 2R"/>
</dbReference>
<organism evidence="2 3">
    <name type="scientific">Drosophila yakuba</name>
    <name type="common">Fruit fly</name>
    <dbReference type="NCBI Taxonomy" id="7245"/>
    <lineage>
        <taxon>Eukaryota</taxon>
        <taxon>Metazoa</taxon>
        <taxon>Ecdysozoa</taxon>
        <taxon>Arthropoda</taxon>
        <taxon>Hexapoda</taxon>
        <taxon>Insecta</taxon>
        <taxon>Pterygota</taxon>
        <taxon>Neoptera</taxon>
        <taxon>Endopterygota</taxon>
        <taxon>Diptera</taxon>
        <taxon>Brachycera</taxon>
        <taxon>Muscomorpha</taxon>
        <taxon>Ephydroidea</taxon>
        <taxon>Drosophilidae</taxon>
        <taxon>Drosophila</taxon>
        <taxon>Sophophora</taxon>
    </lineage>
</organism>
<dbReference type="EMBL" id="CM000158">
    <property type="protein sequence ID" value="KRJ99808.1"/>
    <property type="molecule type" value="Genomic_DNA"/>
</dbReference>
<feature type="transmembrane region" description="Helical" evidence="1">
    <location>
        <begin position="24"/>
        <end position="46"/>
    </location>
</feature>
<name>A0A0R1DX25_DROYA</name>
<proteinExistence type="predicted"/>
<sequence length="85" mass="10098">MLCFVSLWFLNLISSPVQWLAWNILKLILMQLAMFSLILACTYIWCQHTRRTRSYALLNGYNLRRNRVRVVANRLMSNVNIEGQH</sequence>
<keyword evidence="3" id="KW-1185">Reference proteome</keyword>
<reference evidence="2 3" key="1">
    <citation type="journal article" date="2007" name="Nature">
        <title>Evolution of genes and genomes on the Drosophila phylogeny.</title>
        <authorList>
            <consortium name="Drosophila 12 Genomes Consortium"/>
            <person name="Clark A.G."/>
            <person name="Eisen M.B."/>
            <person name="Smith D.R."/>
            <person name="Bergman C.M."/>
            <person name="Oliver B."/>
            <person name="Markow T.A."/>
            <person name="Kaufman T.C."/>
            <person name="Kellis M."/>
            <person name="Gelbart W."/>
            <person name="Iyer V.N."/>
            <person name="Pollard D.A."/>
            <person name="Sackton T.B."/>
            <person name="Larracuente A.M."/>
            <person name="Singh N.D."/>
            <person name="Abad J.P."/>
            <person name="Abt D.N."/>
            <person name="Adryan B."/>
            <person name="Aguade M."/>
            <person name="Akashi H."/>
            <person name="Anderson W.W."/>
            <person name="Aquadro C.F."/>
            <person name="Ardell D.H."/>
            <person name="Arguello R."/>
            <person name="Artieri C.G."/>
            <person name="Barbash D.A."/>
            <person name="Barker D."/>
            <person name="Barsanti P."/>
            <person name="Batterham P."/>
            <person name="Batzoglou S."/>
            <person name="Begun D."/>
            <person name="Bhutkar A."/>
            <person name="Blanco E."/>
            <person name="Bosak S.A."/>
            <person name="Bradley R.K."/>
            <person name="Brand A.D."/>
            <person name="Brent M.R."/>
            <person name="Brooks A.N."/>
            <person name="Brown R.H."/>
            <person name="Butlin R.K."/>
            <person name="Caggese C."/>
            <person name="Calvi B.R."/>
            <person name="Bernardo de Carvalho A."/>
            <person name="Caspi A."/>
            <person name="Castrezana S."/>
            <person name="Celniker S.E."/>
            <person name="Chang J.L."/>
            <person name="Chapple C."/>
            <person name="Chatterji S."/>
            <person name="Chinwalla A."/>
            <person name="Civetta A."/>
            <person name="Clifton S.W."/>
            <person name="Comeron J.M."/>
            <person name="Costello J.C."/>
            <person name="Coyne J.A."/>
            <person name="Daub J."/>
            <person name="David R.G."/>
            <person name="Delcher A.L."/>
            <person name="Delehaunty K."/>
            <person name="Do C.B."/>
            <person name="Ebling H."/>
            <person name="Edwards K."/>
            <person name="Eickbush T."/>
            <person name="Evans J.D."/>
            <person name="Filipski A."/>
            <person name="Findeiss S."/>
            <person name="Freyhult E."/>
            <person name="Fulton L."/>
            <person name="Fulton R."/>
            <person name="Garcia A.C."/>
            <person name="Gardiner A."/>
            <person name="Garfield D.A."/>
            <person name="Garvin B.E."/>
            <person name="Gibson G."/>
            <person name="Gilbert D."/>
            <person name="Gnerre S."/>
            <person name="Godfrey J."/>
            <person name="Good R."/>
            <person name="Gotea V."/>
            <person name="Gravely B."/>
            <person name="Greenberg A.J."/>
            <person name="Griffiths-Jones S."/>
            <person name="Gross S."/>
            <person name="Guigo R."/>
            <person name="Gustafson E.A."/>
            <person name="Haerty W."/>
            <person name="Hahn M.W."/>
            <person name="Halligan D.L."/>
            <person name="Halpern A.L."/>
            <person name="Halter G.M."/>
            <person name="Han M.V."/>
            <person name="Heger A."/>
            <person name="Hillier L."/>
            <person name="Hinrichs A.S."/>
            <person name="Holmes I."/>
            <person name="Hoskins R.A."/>
            <person name="Hubisz M.J."/>
            <person name="Hultmark D."/>
            <person name="Huntley M.A."/>
            <person name="Jaffe D.B."/>
            <person name="Jagadeeshan S."/>
            <person name="Jeck W.R."/>
            <person name="Johnson J."/>
            <person name="Jones C.D."/>
            <person name="Jordan W.C."/>
            <person name="Karpen G.H."/>
            <person name="Kataoka E."/>
            <person name="Keightley P.D."/>
            <person name="Kheradpour P."/>
            <person name="Kirkness E.F."/>
            <person name="Koerich L.B."/>
            <person name="Kristiansen K."/>
            <person name="Kudrna D."/>
            <person name="Kulathinal R.J."/>
            <person name="Kumar S."/>
            <person name="Kwok R."/>
            <person name="Lander E."/>
            <person name="Langley C.H."/>
            <person name="Lapoint R."/>
            <person name="Lazzaro B.P."/>
            <person name="Lee S.J."/>
            <person name="Levesque L."/>
            <person name="Li R."/>
            <person name="Lin C.F."/>
            <person name="Lin M.F."/>
            <person name="Lindblad-Toh K."/>
            <person name="Llopart A."/>
            <person name="Long M."/>
            <person name="Low L."/>
            <person name="Lozovsky E."/>
            <person name="Lu J."/>
            <person name="Luo M."/>
            <person name="Machado C.A."/>
            <person name="Makalowski W."/>
            <person name="Marzo M."/>
            <person name="Matsuda M."/>
            <person name="Matzkin L."/>
            <person name="McAllister B."/>
            <person name="McBride C.S."/>
            <person name="McKernan B."/>
            <person name="McKernan K."/>
            <person name="Mendez-Lago M."/>
            <person name="Minx P."/>
            <person name="Mollenhauer M.U."/>
            <person name="Montooth K."/>
            <person name="Mount S.M."/>
            <person name="Mu X."/>
            <person name="Myers E."/>
            <person name="Negre B."/>
            <person name="Newfeld S."/>
            <person name="Nielsen R."/>
            <person name="Noor M.A."/>
            <person name="O'Grady P."/>
            <person name="Pachter L."/>
            <person name="Papaceit M."/>
            <person name="Parisi M.J."/>
            <person name="Parisi M."/>
            <person name="Parts L."/>
            <person name="Pedersen J.S."/>
            <person name="Pesole G."/>
            <person name="Phillippy A.M."/>
            <person name="Ponting C.P."/>
            <person name="Pop M."/>
            <person name="Porcelli D."/>
            <person name="Powell J.R."/>
            <person name="Prohaska S."/>
            <person name="Pruitt K."/>
            <person name="Puig M."/>
            <person name="Quesneville H."/>
            <person name="Ram K.R."/>
            <person name="Rand D."/>
            <person name="Rasmussen M.D."/>
            <person name="Reed L.K."/>
            <person name="Reenan R."/>
            <person name="Reily A."/>
            <person name="Remington K.A."/>
            <person name="Rieger T.T."/>
            <person name="Ritchie M.G."/>
            <person name="Robin C."/>
            <person name="Rogers Y.H."/>
            <person name="Rohde C."/>
            <person name="Rozas J."/>
            <person name="Rubenfield M.J."/>
            <person name="Ruiz A."/>
            <person name="Russo S."/>
            <person name="Salzberg S.L."/>
            <person name="Sanchez-Gracia A."/>
            <person name="Saranga D.J."/>
            <person name="Sato H."/>
            <person name="Schaeffer S.W."/>
            <person name="Schatz M.C."/>
            <person name="Schlenke T."/>
            <person name="Schwartz R."/>
            <person name="Segarra C."/>
            <person name="Singh R.S."/>
            <person name="Sirot L."/>
            <person name="Sirota M."/>
            <person name="Sisneros N.B."/>
            <person name="Smith C.D."/>
            <person name="Smith T.F."/>
            <person name="Spieth J."/>
            <person name="Stage D.E."/>
            <person name="Stark A."/>
            <person name="Stephan W."/>
            <person name="Strausberg R.L."/>
            <person name="Strempel S."/>
            <person name="Sturgill D."/>
            <person name="Sutton G."/>
            <person name="Sutton G.G."/>
            <person name="Tao W."/>
            <person name="Teichmann S."/>
            <person name="Tobari Y.N."/>
            <person name="Tomimura Y."/>
            <person name="Tsolas J.M."/>
            <person name="Valente V.L."/>
            <person name="Venter E."/>
            <person name="Venter J.C."/>
            <person name="Vicario S."/>
            <person name="Vieira F.G."/>
            <person name="Vilella A.J."/>
            <person name="Villasante A."/>
            <person name="Walenz B."/>
            <person name="Wang J."/>
            <person name="Wasserman M."/>
            <person name="Watts T."/>
            <person name="Wilson D."/>
            <person name="Wilson R.K."/>
            <person name="Wing R.A."/>
            <person name="Wolfner M.F."/>
            <person name="Wong A."/>
            <person name="Wong G.K."/>
            <person name="Wu C.I."/>
            <person name="Wu G."/>
            <person name="Yamamoto D."/>
            <person name="Yang H.P."/>
            <person name="Yang S.P."/>
            <person name="Yorke J.A."/>
            <person name="Yoshida K."/>
            <person name="Zdobnov E."/>
            <person name="Zhang P."/>
            <person name="Zhang Y."/>
            <person name="Zimin A.V."/>
            <person name="Baldwin J."/>
            <person name="Abdouelleil A."/>
            <person name="Abdulkadir J."/>
            <person name="Abebe A."/>
            <person name="Abera B."/>
            <person name="Abreu J."/>
            <person name="Acer S.C."/>
            <person name="Aftuck L."/>
            <person name="Alexander A."/>
            <person name="An P."/>
            <person name="Anderson E."/>
            <person name="Anderson S."/>
            <person name="Arachi H."/>
            <person name="Azer M."/>
            <person name="Bachantsang P."/>
            <person name="Barry A."/>
            <person name="Bayul T."/>
            <person name="Berlin A."/>
            <person name="Bessette D."/>
            <person name="Bloom T."/>
            <person name="Blye J."/>
            <person name="Boguslavskiy L."/>
            <person name="Bonnet C."/>
            <person name="Boukhgalter B."/>
            <person name="Bourzgui I."/>
            <person name="Brown A."/>
            <person name="Cahill P."/>
            <person name="Channer S."/>
            <person name="Cheshatsang Y."/>
            <person name="Chuda L."/>
            <person name="Citroen M."/>
            <person name="Collymore A."/>
            <person name="Cooke P."/>
            <person name="Costello M."/>
            <person name="D'Aco K."/>
            <person name="Daza R."/>
            <person name="De Haan G."/>
            <person name="DeGray S."/>
            <person name="DeMaso C."/>
            <person name="Dhargay N."/>
            <person name="Dooley K."/>
            <person name="Dooley E."/>
            <person name="Doricent M."/>
            <person name="Dorje P."/>
            <person name="Dorjee K."/>
            <person name="Dupes A."/>
            <person name="Elong R."/>
            <person name="Falk J."/>
            <person name="Farina A."/>
            <person name="Faro S."/>
            <person name="Ferguson D."/>
            <person name="Fisher S."/>
            <person name="Foley C.D."/>
            <person name="Franke A."/>
            <person name="Friedrich D."/>
            <person name="Gadbois L."/>
            <person name="Gearin G."/>
            <person name="Gearin C.R."/>
            <person name="Giannoukos G."/>
            <person name="Goode T."/>
            <person name="Graham J."/>
            <person name="Grandbois E."/>
            <person name="Grewal S."/>
            <person name="Gyaltsen K."/>
            <person name="Hafez N."/>
            <person name="Hagos B."/>
            <person name="Hall J."/>
            <person name="Henson C."/>
            <person name="Hollinger A."/>
            <person name="Honan T."/>
            <person name="Huard M.D."/>
            <person name="Hughes L."/>
            <person name="Hurhula B."/>
            <person name="Husby M.E."/>
            <person name="Kamat A."/>
            <person name="Kanga B."/>
            <person name="Kashin S."/>
            <person name="Khazanovich D."/>
            <person name="Kisner P."/>
            <person name="Lance K."/>
            <person name="Lara M."/>
            <person name="Lee W."/>
            <person name="Lennon N."/>
            <person name="Letendre F."/>
            <person name="LeVine R."/>
            <person name="Lipovsky A."/>
            <person name="Liu X."/>
            <person name="Liu J."/>
            <person name="Liu S."/>
            <person name="Lokyitsang T."/>
            <person name="Lokyitsang Y."/>
            <person name="Lubonja R."/>
            <person name="Lui A."/>
            <person name="MacDonald P."/>
            <person name="Magnisalis V."/>
            <person name="Maru K."/>
            <person name="Matthews C."/>
            <person name="McCusker W."/>
            <person name="McDonough S."/>
            <person name="Mehta T."/>
            <person name="Meldrim J."/>
            <person name="Meneus L."/>
            <person name="Mihai O."/>
            <person name="Mihalev A."/>
            <person name="Mihova T."/>
            <person name="Mittelman R."/>
            <person name="Mlenga V."/>
            <person name="Montmayeur A."/>
            <person name="Mulrain L."/>
            <person name="Navidi A."/>
            <person name="Naylor J."/>
            <person name="Negash T."/>
            <person name="Nguyen T."/>
            <person name="Nguyen N."/>
            <person name="Nicol R."/>
            <person name="Norbu C."/>
            <person name="Norbu N."/>
            <person name="Novod N."/>
            <person name="O'Neill B."/>
            <person name="Osman S."/>
            <person name="Markiewicz E."/>
            <person name="Oyono O.L."/>
            <person name="Patti C."/>
            <person name="Phunkhang P."/>
            <person name="Pierre F."/>
            <person name="Priest M."/>
            <person name="Raghuraman S."/>
            <person name="Rege F."/>
            <person name="Reyes R."/>
            <person name="Rise C."/>
            <person name="Rogov P."/>
            <person name="Ross K."/>
            <person name="Ryan E."/>
            <person name="Settipalli S."/>
            <person name="Shea T."/>
            <person name="Sherpa N."/>
            <person name="Shi L."/>
            <person name="Shih D."/>
            <person name="Sparrow T."/>
            <person name="Spaulding J."/>
            <person name="Stalker J."/>
            <person name="Stange-Thomann N."/>
            <person name="Stavropoulos S."/>
            <person name="Stone C."/>
            <person name="Strader C."/>
            <person name="Tesfaye S."/>
            <person name="Thomson T."/>
            <person name="Thoulutsang Y."/>
            <person name="Thoulutsang D."/>
            <person name="Topham K."/>
            <person name="Topping I."/>
            <person name="Tsamla T."/>
            <person name="Vassiliev H."/>
            <person name="Vo A."/>
            <person name="Wangchuk T."/>
            <person name="Wangdi T."/>
            <person name="Weiand M."/>
            <person name="Wilkinson J."/>
            <person name="Wilson A."/>
            <person name="Yadav S."/>
            <person name="Young G."/>
            <person name="Yu Q."/>
            <person name="Zembek L."/>
            <person name="Zhong D."/>
            <person name="Zimmer A."/>
            <person name="Zwirko Z."/>
            <person name="Jaffe D.B."/>
            <person name="Alvarez P."/>
            <person name="Brockman W."/>
            <person name="Butler J."/>
            <person name="Chin C."/>
            <person name="Gnerre S."/>
            <person name="Grabherr M."/>
            <person name="Kleber M."/>
            <person name="Mauceli E."/>
            <person name="MacCallum I."/>
        </authorList>
    </citation>
    <scope>NUCLEOTIDE SEQUENCE [LARGE SCALE GENOMIC DNA]</scope>
    <source>
        <strain evidence="3">Tai18E2 / Tucson 14021-0261.01</strain>
    </source>
</reference>
<protein>
    <submittedName>
        <fullName evidence="2">Uncharacterized protein</fullName>
    </submittedName>
</protein>
<evidence type="ECO:0000313" key="3">
    <source>
        <dbReference type="Proteomes" id="UP000002282"/>
    </source>
</evidence>
<evidence type="ECO:0000256" key="1">
    <source>
        <dbReference type="SAM" id="Phobius"/>
    </source>
</evidence>
<keyword evidence="1" id="KW-0812">Transmembrane</keyword>
<accession>A0A0R1DX25</accession>
<reference evidence="2 3" key="2">
    <citation type="journal article" date="2007" name="PLoS Biol.">
        <title>Principles of genome evolution in the Drosophila melanogaster species group.</title>
        <authorList>
            <person name="Ranz J.M."/>
            <person name="Maurin D."/>
            <person name="Chan Y.S."/>
            <person name="von Grotthuss M."/>
            <person name="Hillier L.W."/>
            <person name="Roote J."/>
            <person name="Ashburner M."/>
            <person name="Bergman C.M."/>
        </authorList>
    </citation>
    <scope>NUCLEOTIDE SEQUENCE [LARGE SCALE GENOMIC DNA]</scope>
    <source>
        <strain evidence="3">Tai18E2 / Tucson 14021-0261.01</strain>
    </source>
</reference>
<evidence type="ECO:0000313" key="2">
    <source>
        <dbReference type="EMBL" id="KRJ99808.1"/>
    </source>
</evidence>
<gene>
    <name evidence="2" type="primary">Dyak\GE27571</name>
    <name evidence="2" type="synonym">GE27571</name>
    <name evidence="2" type="ORF">Dyak_GE27571</name>
</gene>
<dbReference type="AlphaFoldDB" id="A0A0R1DX25"/>